<evidence type="ECO:0000313" key="7">
    <source>
        <dbReference type="Proteomes" id="UP000481030"/>
    </source>
</evidence>
<accession>A0A6L3V2X8</accession>
<dbReference type="EMBL" id="WBOS01000007">
    <property type="protein sequence ID" value="KAB2333318.1"/>
    <property type="molecule type" value="Genomic_DNA"/>
</dbReference>
<dbReference type="Gene3D" id="3.40.190.10">
    <property type="entry name" value="Periplasmic binding protein-like II"/>
    <property type="match status" value="1"/>
</dbReference>
<proteinExistence type="inferred from homology"/>
<keyword evidence="2" id="KW-0813">Transport</keyword>
<evidence type="ECO:0000256" key="1">
    <source>
        <dbReference type="ARBA" id="ARBA00005695"/>
    </source>
</evidence>
<gene>
    <name evidence="6" type="ORF">F7731_15795</name>
</gene>
<keyword evidence="3 4" id="KW-0732">Signal</keyword>
<feature type="domain" description="Solute-binding protein family 5" evidence="5">
    <location>
        <begin position="100"/>
        <end position="456"/>
    </location>
</feature>
<dbReference type="InterPro" id="IPR030678">
    <property type="entry name" value="Peptide/Ni-bd"/>
</dbReference>
<evidence type="ECO:0000313" key="6">
    <source>
        <dbReference type="EMBL" id="KAB2333318.1"/>
    </source>
</evidence>
<feature type="signal peptide" evidence="4">
    <location>
        <begin position="1"/>
        <end position="40"/>
    </location>
</feature>
<dbReference type="OrthoDB" id="9796817at2"/>
<dbReference type="PANTHER" id="PTHR30290:SF9">
    <property type="entry name" value="OLIGOPEPTIDE-BINDING PROTEIN APPA"/>
    <property type="match status" value="1"/>
</dbReference>
<organism evidence="6 7">
    <name type="scientific">Cytobacillus depressus</name>
    <dbReference type="NCBI Taxonomy" id="1602942"/>
    <lineage>
        <taxon>Bacteria</taxon>
        <taxon>Bacillati</taxon>
        <taxon>Bacillota</taxon>
        <taxon>Bacilli</taxon>
        <taxon>Bacillales</taxon>
        <taxon>Bacillaceae</taxon>
        <taxon>Cytobacillus</taxon>
    </lineage>
</organism>
<reference evidence="6 7" key="1">
    <citation type="journal article" date="2016" name="Antonie Van Leeuwenhoek">
        <title>Bacillus depressus sp. nov., isolated from soil of a sunflower field.</title>
        <authorList>
            <person name="Wei X."/>
            <person name="Xin D."/>
            <person name="Xin Y."/>
            <person name="Zhang H."/>
            <person name="Wang T."/>
            <person name="Zhang J."/>
        </authorList>
    </citation>
    <scope>NUCLEOTIDE SEQUENCE [LARGE SCALE GENOMIC DNA]</scope>
    <source>
        <strain evidence="6 7">BZ1</strain>
    </source>
</reference>
<dbReference type="Pfam" id="PF00496">
    <property type="entry name" value="SBP_bac_5"/>
    <property type="match status" value="1"/>
</dbReference>
<dbReference type="GO" id="GO:1904680">
    <property type="term" value="F:peptide transmembrane transporter activity"/>
    <property type="evidence" value="ECO:0007669"/>
    <property type="project" value="TreeGrafter"/>
</dbReference>
<evidence type="ECO:0000256" key="3">
    <source>
        <dbReference type="ARBA" id="ARBA00022729"/>
    </source>
</evidence>
<dbReference type="Gene3D" id="3.10.105.10">
    <property type="entry name" value="Dipeptide-binding Protein, Domain 3"/>
    <property type="match status" value="1"/>
</dbReference>
<keyword evidence="7" id="KW-1185">Reference proteome</keyword>
<evidence type="ECO:0000259" key="5">
    <source>
        <dbReference type="Pfam" id="PF00496"/>
    </source>
</evidence>
<sequence length="534" mass="59803">MESIKNYANKVGMKMRRSKTFKFGCFMLLSIFLVIMSACSSEESSSTDKKAKEDKNDKNLIVALTGEANSLDPHNTTDTASKQIYSVVAETLVSLNENGELEPLLAKSWEKSEDGKTWTFQLQEGVEFTDGTPFNAEAVKINFERVTNEENKLARYPLLGPYLDSITINGDYEVVFHLNSPVGPFLNILAFPSGNNIISPKTIEEGIEAIKTKPIGTGPYKIKHWSPGSDTIFEANPNYWGGTPPLEQITFKVVPENASRVLMLETGEADLIADVPPTDIERLNNSGDTKVKSIEINRTLYVGINNSVAPFDKAEVRQALNYAIDRGALTNDLYEGRVKKSTAIVSSKDEMYSDAGSYPYDVEKAKELLKQAGVKEGTKVRIVAAGNAVRDHKAGQFVQTSLQLLGFDVEFQVLELNDYLKTLDDPSKYDLFLRGGIANTNDAYDVLRDSFYSTSKFNYARYSNPNIDKAIEEGAIEPNVENRKKIYEEAFKEIKEDAPWIFLYEDTVHIGMRKNVEDLIVPPTHLWNYTKVHK</sequence>
<dbReference type="PIRSF" id="PIRSF002741">
    <property type="entry name" value="MppA"/>
    <property type="match status" value="1"/>
</dbReference>
<name>A0A6L3V2X8_9BACI</name>
<dbReference type="AlphaFoldDB" id="A0A6L3V2X8"/>
<dbReference type="SUPFAM" id="SSF53850">
    <property type="entry name" value="Periplasmic binding protein-like II"/>
    <property type="match status" value="1"/>
</dbReference>
<dbReference type="InterPro" id="IPR000914">
    <property type="entry name" value="SBP_5_dom"/>
</dbReference>
<dbReference type="GO" id="GO:0042597">
    <property type="term" value="C:periplasmic space"/>
    <property type="evidence" value="ECO:0007669"/>
    <property type="project" value="UniProtKB-ARBA"/>
</dbReference>
<dbReference type="InterPro" id="IPR039424">
    <property type="entry name" value="SBP_5"/>
</dbReference>
<feature type="chain" id="PRO_5026694803" description="Solute-binding protein family 5 domain-containing protein" evidence="4">
    <location>
        <begin position="41"/>
        <end position="534"/>
    </location>
</feature>
<comment type="caution">
    <text evidence="6">The sequence shown here is derived from an EMBL/GenBank/DDBJ whole genome shotgun (WGS) entry which is preliminary data.</text>
</comment>
<evidence type="ECO:0000256" key="4">
    <source>
        <dbReference type="SAM" id="SignalP"/>
    </source>
</evidence>
<dbReference type="GO" id="GO:0015833">
    <property type="term" value="P:peptide transport"/>
    <property type="evidence" value="ECO:0007669"/>
    <property type="project" value="TreeGrafter"/>
</dbReference>
<dbReference type="Gene3D" id="3.90.76.10">
    <property type="entry name" value="Dipeptide-binding Protein, Domain 1"/>
    <property type="match status" value="1"/>
</dbReference>
<evidence type="ECO:0000256" key="2">
    <source>
        <dbReference type="ARBA" id="ARBA00022448"/>
    </source>
</evidence>
<dbReference type="GO" id="GO:0043190">
    <property type="term" value="C:ATP-binding cassette (ABC) transporter complex"/>
    <property type="evidence" value="ECO:0007669"/>
    <property type="project" value="InterPro"/>
</dbReference>
<protein>
    <recommendedName>
        <fullName evidence="5">Solute-binding protein family 5 domain-containing protein</fullName>
    </recommendedName>
</protein>
<comment type="similarity">
    <text evidence="1">Belongs to the bacterial solute-binding protein 5 family.</text>
</comment>
<dbReference type="Proteomes" id="UP000481030">
    <property type="component" value="Unassembled WGS sequence"/>
</dbReference>
<dbReference type="PANTHER" id="PTHR30290">
    <property type="entry name" value="PERIPLASMIC BINDING COMPONENT OF ABC TRANSPORTER"/>
    <property type="match status" value="1"/>
</dbReference>